<evidence type="ECO:0000259" key="2">
    <source>
        <dbReference type="PROSITE" id="PS50405"/>
    </source>
</evidence>
<feature type="domain" description="GST C-terminal" evidence="2">
    <location>
        <begin position="86"/>
        <end position="211"/>
    </location>
</feature>
<dbReference type="Gene3D" id="1.20.1050.10">
    <property type="match status" value="1"/>
</dbReference>
<dbReference type="CDD" id="cd03057">
    <property type="entry name" value="GST_N_Beta"/>
    <property type="match status" value="1"/>
</dbReference>
<comment type="caution">
    <text evidence="3">The sequence shown here is derived from an EMBL/GenBank/DDBJ whole genome shotgun (WGS) entry which is preliminary data.</text>
</comment>
<sequence>MYQLYYSPGSASLVVHWLLLELQLPFTLHKLDFSKNEQKSAAYLAINPSGQVPVLFDGSRYLCESAAIVLYLTEQHPKAGLVPEQGSAQRAEFIQWLMFLTNQLAPTFRLWFYPPDLGMTDYPPATKLALQHKIESCWDRLEQHLTQRGPWLTGDKPTAADFLLTMYMRWSRNMPNTALAWPRLKWIADQLRQRPSWQQLNQTEGLTEWQY</sequence>
<dbReference type="InterPro" id="IPR036249">
    <property type="entry name" value="Thioredoxin-like_sf"/>
</dbReference>
<dbReference type="InterPro" id="IPR036282">
    <property type="entry name" value="Glutathione-S-Trfase_C_sf"/>
</dbReference>
<accession>A0A437R2V6</accession>
<organism evidence="3 4">
    <name type="scientific">Rheinheimera riviphila</name>
    <dbReference type="NCBI Taxonomy" id="1834037"/>
    <lineage>
        <taxon>Bacteria</taxon>
        <taxon>Pseudomonadati</taxon>
        <taxon>Pseudomonadota</taxon>
        <taxon>Gammaproteobacteria</taxon>
        <taxon>Chromatiales</taxon>
        <taxon>Chromatiaceae</taxon>
        <taxon>Rheinheimera</taxon>
    </lineage>
</organism>
<dbReference type="SFLD" id="SFLDG00358">
    <property type="entry name" value="Main_(cytGST)"/>
    <property type="match status" value="1"/>
</dbReference>
<feature type="domain" description="GST N-terminal" evidence="1">
    <location>
        <begin position="1"/>
        <end position="80"/>
    </location>
</feature>
<evidence type="ECO:0000313" key="3">
    <source>
        <dbReference type="EMBL" id="RVU41114.1"/>
    </source>
</evidence>
<name>A0A437R2V6_9GAMM</name>
<dbReference type="PANTHER" id="PTHR44051:SF21">
    <property type="entry name" value="GLUTATHIONE S-TRANSFERASE FAMILY PROTEIN"/>
    <property type="match status" value="1"/>
</dbReference>
<evidence type="ECO:0000313" key="4">
    <source>
        <dbReference type="Proteomes" id="UP000283077"/>
    </source>
</evidence>
<dbReference type="PANTHER" id="PTHR44051">
    <property type="entry name" value="GLUTATHIONE S-TRANSFERASE-RELATED"/>
    <property type="match status" value="1"/>
</dbReference>
<dbReference type="SFLD" id="SFLDG01150">
    <property type="entry name" value="Main.1:_Beta-like"/>
    <property type="match status" value="1"/>
</dbReference>
<dbReference type="Gene3D" id="3.40.30.10">
    <property type="entry name" value="Glutaredoxin"/>
    <property type="match status" value="1"/>
</dbReference>
<dbReference type="GO" id="GO:0016740">
    <property type="term" value="F:transferase activity"/>
    <property type="evidence" value="ECO:0007669"/>
    <property type="project" value="UniProtKB-KW"/>
</dbReference>
<dbReference type="SUPFAM" id="SSF47616">
    <property type="entry name" value="GST C-terminal domain-like"/>
    <property type="match status" value="1"/>
</dbReference>
<dbReference type="Pfam" id="PF13417">
    <property type="entry name" value="GST_N_3"/>
    <property type="match status" value="1"/>
</dbReference>
<proteinExistence type="predicted"/>
<dbReference type="OrthoDB" id="9803562at2"/>
<reference evidence="3 4" key="1">
    <citation type="submission" date="2019-01" db="EMBL/GenBank/DDBJ databases">
        <authorList>
            <person name="Chen W.-M."/>
        </authorList>
    </citation>
    <scope>NUCLEOTIDE SEQUENCE [LARGE SCALE GENOMIC DNA]</scope>
    <source>
        <strain evidence="3 4">KYPC3</strain>
    </source>
</reference>
<dbReference type="EMBL" id="SACS01000002">
    <property type="protein sequence ID" value="RVU41114.1"/>
    <property type="molecule type" value="Genomic_DNA"/>
</dbReference>
<dbReference type="PROSITE" id="PS50405">
    <property type="entry name" value="GST_CTER"/>
    <property type="match status" value="1"/>
</dbReference>
<dbReference type="Pfam" id="PF14497">
    <property type="entry name" value="GST_C_3"/>
    <property type="match status" value="1"/>
</dbReference>
<dbReference type="InterPro" id="IPR004045">
    <property type="entry name" value="Glutathione_S-Trfase_N"/>
</dbReference>
<gene>
    <name evidence="3" type="ORF">EOE67_02590</name>
</gene>
<dbReference type="CDD" id="cd03188">
    <property type="entry name" value="GST_C_Beta"/>
    <property type="match status" value="1"/>
</dbReference>
<dbReference type="SUPFAM" id="SSF52833">
    <property type="entry name" value="Thioredoxin-like"/>
    <property type="match status" value="1"/>
</dbReference>
<dbReference type="AlphaFoldDB" id="A0A437R2V6"/>
<evidence type="ECO:0000259" key="1">
    <source>
        <dbReference type="PROSITE" id="PS50404"/>
    </source>
</evidence>
<dbReference type="PROSITE" id="PS50404">
    <property type="entry name" value="GST_NTER"/>
    <property type="match status" value="1"/>
</dbReference>
<protein>
    <submittedName>
        <fullName evidence="3">Glutathione S-transferase family protein</fullName>
    </submittedName>
</protein>
<keyword evidence="4" id="KW-1185">Reference proteome</keyword>
<dbReference type="RefSeq" id="WP_127697503.1">
    <property type="nucleotide sequence ID" value="NZ_SACS01000002.1"/>
</dbReference>
<dbReference type="SFLD" id="SFLDS00019">
    <property type="entry name" value="Glutathione_Transferase_(cytos"/>
    <property type="match status" value="1"/>
</dbReference>
<keyword evidence="3" id="KW-0808">Transferase</keyword>
<dbReference type="InterPro" id="IPR040079">
    <property type="entry name" value="Glutathione_S-Trfase"/>
</dbReference>
<dbReference type="InterPro" id="IPR010987">
    <property type="entry name" value="Glutathione-S-Trfase_C-like"/>
</dbReference>
<dbReference type="Proteomes" id="UP000283077">
    <property type="component" value="Unassembled WGS sequence"/>
</dbReference>
<dbReference type="InterPro" id="IPR004046">
    <property type="entry name" value="GST_C"/>
</dbReference>